<protein>
    <submittedName>
        <fullName evidence="2">Uncharacterized protein</fullName>
    </submittedName>
</protein>
<dbReference type="EMBL" id="FNDD01000044">
    <property type="protein sequence ID" value="SDI00907.1"/>
    <property type="molecule type" value="Genomic_DNA"/>
</dbReference>
<sequence>MASHDFVERVKEALQALDDIRPEDVLSGRQKMMSLRLFSQTFDISRTSLGTHRDVGRMVSKAIDRWNDAHVSVHTTLKESKPQNKKDKLQKTIDEQLIEIQNLRLAQIDEWQEKRQFEQELKEALSELEQLKNVGRFPSIVEGFTAHYANSTPLWFQFEVLRLYGSEHEPVMRNVEELKNRYGPVLPGGVEAFYSLLVRPEPSFYGRTIIESLKASSEDVESLLKMRSA</sequence>
<organism evidence="2 3">
    <name type="scientific">Vibrio xiamenensis</name>
    <dbReference type="NCBI Taxonomy" id="861298"/>
    <lineage>
        <taxon>Bacteria</taxon>
        <taxon>Pseudomonadati</taxon>
        <taxon>Pseudomonadota</taxon>
        <taxon>Gammaproteobacteria</taxon>
        <taxon>Vibrionales</taxon>
        <taxon>Vibrionaceae</taxon>
        <taxon>Vibrio</taxon>
    </lineage>
</organism>
<reference evidence="2 3" key="1">
    <citation type="submission" date="2016-10" db="EMBL/GenBank/DDBJ databases">
        <authorList>
            <person name="de Groot N.N."/>
        </authorList>
    </citation>
    <scope>NUCLEOTIDE SEQUENCE [LARGE SCALE GENOMIC DNA]</scope>
    <source>
        <strain evidence="2 3">CGMCC 1.10228</strain>
    </source>
</reference>
<name>A0A1G8H2Q2_9VIBR</name>
<proteinExistence type="predicted"/>
<keyword evidence="1" id="KW-0175">Coiled coil</keyword>
<feature type="coiled-coil region" evidence="1">
    <location>
        <begin position="86"/>
        <end position="134"/>
    </location>
</feature>
<keyword evidence="3" id="KW-1185">Reference proteome</keyword>
<dbReference type="STRING" id="861298.SAMN04488136_14418"/>
<evidence type="ECO:0000313" key="3">
    <source>
        <dbReference type="Proteomes" id="UP000198854"/>
    </source>
</evidence>
<evidence type="ECO:0000256" key="1">
    <source>
        <dbReference type="SAM" id="Coils"/>
    </source>
</evidence>
<evidence type="ECO:0000313" key="2">
    <source>
        <dbReference type="EMBL" id="SDI00907.1"/>
    </source>
</evidence>
<dbReference type="RefSeq" id="WP_093279303.1">
    <property type="nucleotide sequence ID" value="NZ_FNDD01000044.1"/>
</dbReference>
<dbReference type="AlphaFoldDB" id="A0A1G8H2Q2"/>
<gene>
    <name evidence="2" type="ORF">SAMN04488136_14418</name>
</gene>
<dbReference type="Proteomes" id="UP000198854">
    <property type="component" value="Unassembled WGS sequence"/>
</dbReference>
<accession>A0A1G8H2Q2</accession>